<proteinExistence type="predicted"/>
<accession>A0A0J6JIZ0</accession>
<evidence type="ECO:0000259" key="1">
    <source>
        <dbReference type="Pfam" id="PF06568"/>
    </source>
</evidence>
<dbReference type="Proteomes" id="UP000036395">
    <property type="component" value="Unassembled WGS sequence"/>
</dbReference>
<evidence type="ECO:0000313" key="3">
    <source>
        <dbReference type="EMBL" id="SEB88705.1"/>
    </source>
</evidence>
<keyword evidence="5" id="KW-1185">Reference proteome</keyword>
<dbReference type="InterPro" id="IPR009506">
    <property type="entry name" value="YjiS-like"/>
</dbReference>
<feature type="domain" description="YjiS-like" evidence="1">
    <location>
        <begin position="26"/>
        <end position="59"/>
    </location>
</feature>
<gene>
    <name evidence="3" type="ORF">SAMN04490203_1378</name>
    <name evidence="2" type="ORF">TU78_14780</name>
</gene>
<organism evidence="2 4">
    <name type="scientific">Pseudomonas taetrolens</name>
    <dbReference type="NCBI Taxonomy" id="47884"/>
    <lineage>
        <taxon>Bacteria</taxon>
        <taxon>Pseudomonadati</taxon>
        <taxon>Pseudomonadota</taxon>
        <taxon>Gammaproteobacteria</taxon>
        <taxon>Pseudomonadales</taxon>
        <taxon>Pseudomonadaceae</taxon>
        <taxon>Pseudomonas</taxon>
    </lineage>
</organism>
<name>A0A0J6JIZ0_PSETA</name>
<dbReference type="Pfam" id="PF06568">
    <property type="entry name" value="YjiS-like"/>
    <property type="match status" value="1"/>
</dbReference>
<reference evidence="3 5" key="2">
    <citation type="submission" date="2016-10" db="EMBL/GenBank/DDBJ databases">
        <authorList>
            <person name="Varghese N."/>
            <person name="Submissions S."/>
        </authorList>
    </citation>
    <scope>NUCLEOTIDE SEQUENCE [LARGE SCALE GENOMIC DNA]</scope>
    <source>
        <strain evidence="3 5">BS3652</strain>
    </source>
</reference>
<dbReference type="AlphaFoldDB" id="A0A0J6JIZ0"/>
<protein>
    <submittedName>
        <fullName evidence="3">Uncharacterized conserved protein YjiS, DUF1127 family</fullName>
    </submittedName>
</protein>
<dbReference type="RefSeq" id="WP_048382292.1">
    <property type="nucleotide sequence ID" value="NZ_FNRS01000001.1"/>
</dbReference>
<dbReference type="Proteomes" id="UP000183155">
    <property type="component" value="Unassembled WGS sequence"/>
</dbReference>
<dbReference type="EMBL" id="JYLA01000006">
    <property type="protein sequence ID" value="KMM83742.1"/>
    <property type="molecule type" value="Genomic_DNA"/>
</dbReference>
<sequence length="73" mass="8450">MKGMRSVYGVAQPDSHSSWVKRLLVRVARWHQLSRERASLRKISDAALKDLGLSRADIEIESHRAFWDDPFSK</sequence>
<evidence type="ECO:0000313" key="4">
    <source>
        <dbReference type="Proteomes" id="UP000036395"/>
    </source>
</evidence>
<evidence type="ECO:0000313" key="5">
    <source>
        <dbReference type="Proteomes" id="UP000183155"/>
    </source>
</evidence>
<reference evidence="2 4" key="1">
    <citation type="submission" date="2015-02" db="EMBL/GenBank/DDBJ databases">
        <title>Pseudomonas helleri sp. nov. and Pseudomonas weihenstephanensis sp. nov., isolated from raw cows milk.</title>
        <authorList>
            <person name="von Neubeck M."/>
            <person name="Huptas C."/>
            <person name="Wenning M."/>
            <person name="Scherer S."/>
        </authorList>
    </citation>
    <scope>NUCLEOTIDE SEQUENCE [LARGE SCALE GENOMIC DNA]</scope>
    <source>
        <strain evidence="2 4">DSM 21104</strain>
    </source>
</reference>
<evidence type="ECO:0000313" key="2">
    <source>
        <dbReference type="EMBL" id="KMM83742.1"/>
    </source>
</evidence>
<dbReference type="OrthoDB" id="7306802at2"/>
<comment type="caution">
    <text evidence="2">The sequence shown here is derived from an EMBL/GenBank/DDBJ whole genome shotgun (WGS) entry which is preliminary data.</text>
</comment>
<dbReference type="PATRIC" id="fig|47884.3.peg.3424"/>
<dbReference type="EMBL" id="FNRS01000001">
    <property type="protein sequence ID" value="SEB88705.1"/>
    <property type="molecule type" value="Genomic_DNA"/>
</dbReference>